<gene>
    <name evidence="2" type="ORF">SAMN02982917_3083</name>
</gene>
<feature type="region of interest" description="Disordered" evidence="1">
    <location>
        <begin position="25"/>
        <end position="44"/>
    </location>
</feature>
<dbReference type="Proteomes" id="UP000192936">
    <property type="component" value="Unassembled WGS sequence"/>
</dbReference>
<reference evidence="2 3" key="1">
    <citation type="submission" date="2017-04" db="EMBL/GenBank/DDBJ databases">
        <authorList>
            <person name="Afonso C.L."/>
            <person name="Miller P.J."/>
            <person name="Scott M.A."/>
            <person name="Spackman E."/>
            <person name="Goraichik I."/>
            <person name="Dimitrov K.M."/>
            <person name="Suarez D.L."/>
            <person name="Swayne D.E."/>
        </authorList>
    </citation>
    <scope>NUCLEOTIDE SEQUENCE [LARGE SCALE GENOMIC DNA]</scope>
    <source>
        <strain evidence="2 3">A2P</strain>
    </source>
</reference>
<organism evidence="2 3">
    <name type="scientific">Azospirillum oryzae</name>
    <dbReference type="NCBI Taxonomy" id="286727"/>
    <lineage>
        <taxon>Bacteria</taxon>
        <taxon>Pseudomonadati</taxon>
        <taxon>Pseudomonadota</taxon>
        <taxon>Alphaproteobacteria</taxon>
        <taxon>Rhodospirillales</taxon>
        <taxon>Azospirillaceae</taxon>
        <taxon>Azospirillum</taxon>
    </lineage>
</organism>
<dbReference type="AlphaFoldDB" id="A0A1X7FPI0"/>
<sequence length="66" mass="7592">MIAIHDLSRYAEASNLELDAVDDNDDVNQRQKLPTNRSLPDPDDFSQDCLCFTHYSLIMLFTGWLC</sequence>
<protein>
    <submittedName>
        <fullName evidence="2">Uncharacterized protein</fullName>
    </submittedName>
</protein>
<name>A0A1X7FPI0_9PROT</name>
<evidence type="ECO:0000256" key="1">
    <source>
        <dbReference type="SAM" id="MobiDB-lite"/>
    </source>
</evidence>
<evidence type="ECO:0000313" key="3">
    <source>
        <dbReference type="Proteomes" id="UP000192936"/>
    </source>
</evidence>
<dbReference type="EMBL" id="FXAK01000006">
    <property type="protein sequence ID" value="SMF55499.1"/>
    <property type="molecule type" value="Genomic_DNA"/>
</dbReference>
<accession>A0A1X7FPI0</accession>
<proteinExistence type="predicted"/>
<evidence type="ECO:0000313" key="2">
    <source>
        <dbReference type="EMBL" id="SMF55499.1"/>
    </source>
</evidence>